<dbReference type="InterPro" id="IPR006664">
    <property type="entry name" value="OMP_bac"/>
</dbReference>
<dbReference type="STRING" id="568899.SAMN05192534_110123"/>
<feature type="region of interest" description="Disordered" evidence="5">
    <location>
        <begin position="20"/>
        <end position="94"/>
    </location>
</feature>
<dbReference type="InterPro" id="IPR050330">
    <property type="entry name" value="Bact_OuterMem_StrucFunc"/>
</dbReference>
<evidence type="ECO:0000256" key="3">
    <source>
        <dbReference type="ARBA" id="ARBA00023237"/>
    </source>
</evidence>
<dbReference type="Pfam" id="PF00691">
    <property type="entry name" value="OmpA"/>
    <property type="match status" value="1"/>
</dbReference>
<evidence type="ECO:0000256" key="5">
    <source>
        <dbReference type="SAM" id="MobiDB-lite"/>
    </source>
</evidence>
<feature type="signal peptide" evidence="6">
    <location>
        <begin position="1"/>
        <end position="20"/>
    </location>
</feature>
<feature type="domain" description="OmpA-like" evidence="7">
    <location>
        <begin position="106"/>
        <end position="224"/>
    </location>
</feature>
<feature type="compositionally biased region" description="Basic and acidic residues" evidence="5">
    <location>
        <begin position="207"/>
        <end position="216"/>
    </location>
</feature>
<sequence length="225" mass="25145">MLKKSGILFVLLIMVLAACAKQEEPNTSVEPAAESDEEETKEHDTGEEQLEEKKQEVEKEEADEKEEDSHSPFDVSAPNVSAPDVEAPEVSAPEISAPEVTVSQEGEEVIINMPDHLLFDFDESMLREDARVLLEEISSELEQYEAADISIHGHTDNQGDAAYNQQLSQKRAEAVETYLLEEQGLDQFSFSTKGFGEREPAAPNDNEENRAKNRRVEMIIIPKEA</sequence>
<evidence type="ECO:0000256" key="2">
    <source>
        <dbReference type="ARBA" id="ARBA00023136"/>
    </source>
</evidence>
<feature type="region of interest" description="Disordered" evidence="5">
    <location>
        <begin position="190"/>
        <end position="216"/>
    </location>
</feature>
<dbReference type="EMBL" id="FNDK01000010">
    <property type="protein sequence ID" value="SDH74981.1"/>
    <property type="molecule type" value="Genomic_DNA"/>
</dbReference>
<evidence type="ECO:0000313" key="9">
    <source>
        <dbReference type="Proteomes" id="UP000199163"/>
    </source>
</evidence>
<feature type="compositionally biased region" description="Basic and acidic residues" evidence="5">
    <location>
        <begin position="40"/>
        <end position="57"/>
    </location>
</feature>
<dbReference type="Gene3D" id="3.30.1330.60">
    <property type="entry name" value="OmpA-like domain"/>
    <property type="match status" value="1"/>
</dbReference>
<dbReference type="SUPFAM" id="SSF103088">
    <property type="entry name" value="OmpA-like"/>
    <property type="match status" value="1"/>
</dbReference>
<dbReference type="InterPro" id="IPR036737">
    <property type="entry name" value="OmpA-like_sf"/>
</dbReference>
<name>A0A1G8EYI7_9BACI</name>
<dbReference type="AlphaFoldDB" id="A0A1G8EYI7"/>
<evidence type="ECO:0000259" key="7">
    <source>
        <dbReference type="PROSITE" id="PS51123"/>
    </source>
</evidence>
<dbReference type="RefSeq" id="WP_175487461.1">
    <property type="nucleotide sequence ID" value="NZ_FNDK01000010.1"/>
</dbReference>
<evidence type="ECO:0000256" key="4">
    <source>
        <dbReference type="PROSITE-ProRule" id="PRU00473"/>
    </source>
</evidence>
<dbReference type="PRINTS" id="PR01021">
    <property type="entry name" value="OMPADOMAIN"/>
</dbReference>
<dbReference type="PROSITE" id="PS51123">
    <property type="entry name" value="OMPA_2"/>
    <property type="match status" value="1"/>
</dbReference>
<comment type="subcellular location">
    <subcellularLocation>
        <location evidence="1">Cell outer membrane</location>
    </subcellularLocation>
</comment>
<evidence type="ECO:0000313" key="8">
    <source>
        <dbReference type="EMBL" id="SDH74981.1"/>
    </source>
</evidence>
<keyword evidence="3" id="KW-0998">Cell outer membrane</keyword>
<dbReference type="CDD" id="cd07185">
    <property type="entry name" value="OmpA_C-like"/>
    <property type="match status" value="1"/>
</dbReference>
<dbReference type="PANTHER" id="PTHR30329:SF21">
    <property type="entry name" value="LIPOPROTEIN YIAD-RELATED"/>
    <property type="match status" value="1"/>
</dbReference>
<organism evidence="8 9">
    <name type="scientific">Alteribacillus persepolensis</name>
    <dbReference type="NCBI Taxonomy" id="568899"/>
    <lineage>
        <taxon>Bacteria</taxon>
        <taxon>Bacillati</taxon>
        <taxon>Bacillota</taxon>
        <taxon>Bacilli</taxon>
        <taxon>Bacillales</taxon>
        <taxon>Bacillaceae</taxon>
        <taxon>Alteribacillus</taxon>
    </lineage>
</organism>
<dbReference type="InterPro" id="IPR006665">
    <property type="entry name" value="OmpA-like"/>
</dbReference>
<dbReference type="GO" id="GO:0009279">
    <property type="term" value="C:cell outer membrane"/>
    <property type="evidence" value="ECO:0007669"/>
    <property type="project" value="UniProtKB-SubCell"/>
</dbReference>
<evidence type="ECO:0000256" key="6">
    <source>
        <dbReference type="SAM" id="SignalP"/>
    </source>
</evidence>
<evidence type="ECO:0000256" key="1">
    <source>
        <dbReference type="ARBA" id="ARBA00004442"/>
    </source>
</evidence>
<keyword evidence="9" id="KW-1185">Reference proteome</keyword>
<dbReference type="PROSITE" id="PS51257">
    <property type="entry name" value="PROKAR_LIPOPROTEIN"/>
    <property type="match status" value="1"/>
</dbReference>
<dbReference type="PANTHER" id="PTHR30329">
    <property type="entry name" value="STATOR ELEMENT OF FLAGELLAR MOTOR COMPLEX"/>
    <property type="match status" value="1"/>
</dbReference>
<feature type="chain" id="PRO_5011638054" evidence="6">
    <location>
        <begin position="21"/>
        <end position="225"/>
    </location>
</feature>
<protein>
    <submittedName>
        <fullName evidence="8">Outer membrane protein OmpA</fullName>
    </submittedName>
</protein>
<keyword evidence="2 4" id="KW-0472">Membrane</keyword>
<reference evidence="8 9" key="1">
    <citation type="submission" date="2016-10" db="EMBL/GenBank/DDBJ databases">
        <authorList>
            <person name="de Groot N.N."/>
        </authorList>
    </citation>
    <scope>NUCLEOTIDE SEQUENCE [LARGE SCALE GENOMIC DNA]</scope>
    <source>
        <strain evidence="8 9">DSM 21632</strain>
    </source>
</reference>
<gene>
    <name evidence="8" type="ORF">SAMN05192534_110123</name>
</gene>
<accession>A0A1G8EYI7</accession>
<keyword evidence="6" id="KW-0732">Signal</keyword>
<proteinExistence type="predicted"/>
<dbReference type="Proteomes" id="UP000199163">
    <property type="component" value="Unassembled WGS sequence"/>
</dbReference>